<evidence type="ECO:0000256" key="1">
    <source>
        <dbReference type="SAM" id="SignalP"/>
    </source>
</evidence>
<protein>
    <submittedName>
        <fullName evidence="2">Uncharacterized protein</fullName>
    </submittedName>
</protein>
<feature type="chain" id="PRO_5043373332" evidence="1">
    <location>
        <begin position="25"/>
        <end position="190"/>
    </location>
</feature>
<reference evidence="2 3" key="1">
    <citation type="submission" date="2019-10" db="EMBL/GenBank/DDBJ databases">
        <authorList>
            <person name="Palmer J.M."/>
        </authorList>
    </citation>
    <scope>NUCLEOTIDE SEQUENCE [LARGE SCALE GENOMIC DNA]</scope>
    <source>
        <strain evidence="2 3">TWF694</strain>
    </source>
</reference>
<organism evidence="2 3">
    <name type="scientific">Orbilia ellipsospora</name>
    <dbReference type="NCBI Taxonomy" id="2528407"/>
    <lineage>
        <taxon>Eukaryota</taxon>
        <taxon>Fungi</taxon>
        <taxon>Dikarya</taxon>
        <taxon>Ascomycota</taxon>
        <taxon>Pezizomycotina</taxon>
        <taxon>Orbiliomycetes</taxon>
        <taxon>Orbiliales</taxon>
        <taxon>Orbiliaceae</taxon>
        <taxon>Orbilia</taxon>
    </lineage>
</organism>
<comment type="caution">
    <text evidence="2">The sequence shown here is derived from an EMBL/GenBank/DDBJ whole genome shotgun (WGS) entry which is preliminary data.</text>
</comment>
<keyword evidence="1" id="KW-0732">Signal</keyword>
<sequence length="190" mass="21144">MHIRKLSTFLAVLGSLLNTGFAIAVPDPDTVTTTTETPAVAAATHTNAPAPWDGIVVKYEKLDISQAVSRRETPDDLFKRTDTACFSDSYNSFYTDDYWALENSFWSATDWAYLPHLYRVSWNWQSVMVCVTNWYLTENTHFYIRNVGDAMAVIGGCCGWPQCDGGVTSIRGDTGLLLDVTTGNHWTGHC</sequence>
<dbReference type="EMBL" id="JAVHJO010000012">
    <property type="protein sequence ID" value="KAK6531926.1"/>
    <property type="molecule type" value="Genomic_DNA"/>
</dbReference>
<feature type="signal peptide" evidence="1">
    <location>
        <begin position="1"/>
        <end position="24"/>
    </location>
</feature>
<keyword evidence="3" id="KW-1185">Reference proteome</keyword>
<proteinExistence type="predicted"/>
<gene>
    <name evidence="2" type="ORF">TWF694_003090</name>
</gene>
<evidence type="ECO:0000313" key="2">
    <source>
        <dbReference type="EMBL" id="KAK6531926.1"/>
    </source>
</evidence>
<dbReference type="AlphaFoldDB" id="A0AAV9X1R4"/>
<dbReference type="Proteomes" id="UP001365542">
    <property type="component" value="Unassembled WGS sequence"/>
</dbReference>
<accession>A0AAV9X1R4</accession>
<name>A0AAV9X1R4_9PEZI</name>
<evidence type="ECO:0000313" key="3">
    <source>
        <dbReference type="Proteomes" id="UP001365542"/>
    </source>
</evidence>